<evidence type="ECO:0000256" key="8">
    <source>
        <dbReference type="ARBA" id="ARBA00023128"/>
    </source>
</evidence>
<evidence type="ECO:0000256" key="1">
    <source>
        <dbReference type="ARBA" id="ARBA00005882"/>
    </source>
</evidence>
<keyword evidence="6 10" id="KW-0809">Transit peptide</keyword>
<dbReference type="InterPro" id="IPR006885">
    <property type="entry name" value="NADH_UbQ_FeS_4_mit-like"/>
</dbReference>
<dbReference type="PANTHER" id="PTHR12219:SF8">
    <property type="entry name" value="NADH DEHYDROGENASE [UBIQUINONE] IRON-SULFUR PROTEIN 4, MITOCHONDRIAL"/>
    <property type="match status" value="1"/>
</dbReference>
<accession>A0ABY7DT13</accession>
<evidence type="ECO:0000256" key="10">
    <source>
        <dbReference type="RuleBase" id="RU367010"/>
    </source>
</evidence>
<evidence type="ECO:0000256" key="5">
    <source>
        <dbReference type="ARBA" id="ARBA00022792"/>
    </source>
</evidence>
<evidence type="ECO:0000256" key="9">
    <source>
        <dbReference type="ARBA" id="ARBA00023136"/>
    </source>
</evidence>
<comment type="similarity">
    <text evidence="1 10">Belongs to the complex I NDUFS4 subunit family.</text>
</comment>
<dbReference type="Pfam" id="PF04800">
    <property type="entry name" value="NDUS4"/>
    <property type="match status" value="1"/>
</dbReference>
<dbReference type="Proteomes" id="UP001164746">
    <property type="component" value="Chromosome 3"/>
</dbReference>
<gene>
    <name evidence="11" type="ORF">MAR_025217</name>
</gene>
<comment type="subcellular location">
    <subcellularLocation>
        <location evidence="10">Mitochondrion inner membrane</location>
        <topology evidence="10">Peripheral membrane protein</topology>
        <orientation evidence="10">Matrix side</orientation>
    </subcellularLocation>
</comment>
<organism evidence="11 12">
    <name type="scientific">Mya arenaria</name>
    <name type="common">Soft-shell clam</name>
    <dbReference type="NCBI Taxonomy" id="6604"/>
    <lineage>
        <taxon>Eukaryota</taxon>
        <taxon>Metazoa</taxon>
        <taxon>Spiralia</taxon>
        <taxon>Lophotrochozoa</taxon>
        <taxon>Mollusca</taxon>
        <taxon>Bivalvia</taxon>
        <taxon>Autobranchia</taxon>
        <taxon>Heteroconchia</taxon>
        <taxon>Euheterodonta</taxon>
        <taxon>Imparidentia</taxon>
        <taxon>Neoheterodontei</taxon>
        <taxon>Myida</taxon>
        <taxon>Myoidea</taxon>
        <taxon>Myidae</taxon>
        <taxon>Mya</taxon>
    </lineage>
</organism>
<keyword evidence="8 10" id="KW-0496">Mitochondrion</keyword>
<name>A0ABY7DT13_MYAAR</name>
<reference evidence="11" key="1">
    <citation type="submission" date="2022-11" db="EMBL/GenBank/DDBJ databases">
        <title>Centuries of genome instability and evolution in soft-shell clam transmissible cancer (bioRxiv).</title>
        <authorList>
            <person name="Hart S.F.M."/>
            <person name="Yonemitsu M.A."/>
            <person name="Giersch R.M."/>
            <person name="Beal B.F."/>
            <person name="Arriagada G."/>
            <person name="Davis B.W."/>
            <person name="Ostrander E.A."/>
            <person name="Goff S.P."/>
            <person name="Metzger M.J."/>
        </authorList>
    </citation>
    <scope>NUCLEOTIDE SEQUENCE</scope>
    <source>
        <strain evidence="11">MELC-2E11</strain>
        <tissue evidence="11">Siphon/mantle</tissue>
    </source>
</reference>
<keyword evidence="9 10" id="KW-0472">Membrane</keyword>
<comment type="function">
    <text evidence="10">Accessory subunit of the mitochondrial membrane respiratory chain NADH dehydrogenase (Complex I), that is believed not to be involved in catalysis. Complex I functions in the transfer of electrons from NADH to the respiratory chain. The immediate electron acceptor for the enzyme is believed to be ubiquinone.</text>
</comment>
<protein>
    <recommendedName>
        <fullName evidence="2 10">NADH dehydrogenase [ubiquinone] iron-sulfur protein 4, mitochondrial</fullName>
    </recommendedName>
</protein>
<evidence type="ECO:0000256" key="6">
    <source>
        <dbReference type="ARBA" id="ARBA00022946"/>
    </source>
</evidence>
<keyword evidence="5 10" id="KW-0999">Mitochondrion inner membrane</keyword>
<evidence type="ECO:0000256" key="2">
    <source>
        <dbReference type="ARBA" id="ARBA00015796"/>
    </source>
</evidence>
<dbReference type="EMBL" id="CP111014">
    <property type="protein sequence ID" value="WAR00845.1"/>
    <property type="molecule type" value="Genomic_DNA"/>
</dbReference>
<evidence type="ECO:0000256" key="4">
    <source>
        <dbReference type="ARBA" id="ARBA00022660"/>
    </source>
</evidence>
<keyword evidence="12" id="KW-1185">Reference proteome</keyword>
<keyword evidence="7 10" id="KW-0249">Electron transport</keyword>
<keyword evidence="4 10" id="KW-0679">Respiratory chain</keyword>
<evidence type="ECO:0000313" key="12">
    <source>
        <dbReference type="Proteomes" id="UP001164746"/>
    </source>
</evidence>
<keyword evidence="3 10" id="KW-0813">Transport</keyword>
<proteinExistence type="inferred from homology"/>
<dbReference type="PANTHER" id="PTHR12219">
    <property type="entry name" value="NADH-UBIQUINONE OXIDOREDUCTASE"/>
    <property type="match status" value="1"/>
</dbReference>
<evidence type="ECO:0000256" key="3">
    <source>
        <dbReference type="ARBA" id="ARBA00022448"/>
    </source>
</evidence>
<dbReference type="Gene3D" id="3.30.160.190">
    <property type="entry name" value="atu1810 like domain"/>
    <property type="match status" value="1"/>
</dbReference>
<sequence length="170" mass="19704">MASVTQIFRNRCSLLTRNFIRTLADDSRVTQVPVIEEISETHTERDTIIVDKHEQLSPVSGVPEEHVRTRRIRIYMPAKNAMQSGTFGLNKWRMDFDTRERWENPLMGWASTGDPLSNTHLEFNSKDAAVNFCEKNGWECYVDEPKKTAFKVKSYGANFSWNKKTRVSTK</sequence>
<evidence type="ECO:0000313" key="11">
    <source>
        <dbReference type="EMBL" id="WAR00845.1"/>
    </source>
</evidence>
<dbReference type="InterPro" id="IPR038532">
    <property type="entry name" value="NDUFS4-like_sf"/>
</dbReference>
<evidence type="ECO:0000256" key="7">
    <source>
        <dbReference type="ARBA" id="ARBA00022982"/>
    </source>
</evidence>